<reference evidence="1" key="1">
    <citation type="submission" date="2020-06" db="EMBL/GenBank/DDBJ databases">
        <authorList>
            <person name="Li T."/>
            <person name="Hu X."/>
            <person name="Zhang T."/>
            <person name="Song X."/>
            <person name="Zhang H."/>
            <person name="Dai N."/>
            <person name="Sheng W."/>
            <person name="Hou X."/>
            <person name="Wei L."/>
        </authorList>
    </citation>
    <scope>NUCLEOTIDE SEQUENCE</scope>
    <source>
        <strain evidence="1">G01</strain>
        <tissue evidence="1">Leaf</tissue>
    </source>
</reference>
<sequence length="151" mass="17021">MKCAVELSKYDISYLPRRTVKAQALADYVSKMASPSQEESLSKEVWLLHVDGSATLQGSGASIIIKSLQGEAMEFVVKFDFKRFKLSSLENAYSSMVERRTSLGESMGDCHIERLSIRLLDARGHPVQEVLHILYSDVCPEKKVYMVKRDS</sequence>
<reference evidence="1" key="2">
    <citation type="journal article" date="2024" name="Plant">
        <title>Genomic evolution and insights into agronomic trait innovations of Sesamum species.</title>
        <authorList>
            <person name="Miao H."/>
            <person name="Wang L."/>
            <person name="Qu L."/>
            <person name="Liu H."/>
            <person name="Sun Y."/>
            <person name="Le M."/>
            <person name="Wang Q."/>
            <person name="Wei S."/>
            <person name="Zheng Y."/>
            <person name="Lin W."/>
            <person name="Duan Y."/>
            <person name="Cao H."/>
            <person name="Xiong S."/>
            <person name="Wang X."/>
            <person name="Wei L."/>
            <person name="Li C."/>
            <person name="Ma Q."/>
            <person name="Ju M."/>
            <person name="Zhao R."/>
            <person name="Li G."/>
            <person name="Mu C."/>
            <person name="Tian Q."/>
            <person name="Mei H."/>
            <person name="Zhang T."/>
            <person name="Gao T."/>
            <person name="Zhang H."/>
        </authorList>
    </citation>
    <scope>NUCLEOTIDE SEQUENCE</scope>
    <source>
        <strain evidence="1">G01</strain>
    </source>
</reference>
<comment type="caution">
    <text evidence="1">The sequence shown here is derived from an EMBL/GenBank/DDBJ whole genome shotgun (WGS) entry which is preliminary data.</text>
</comment>
<protein>
    <submittedName>
        <fullName evidence="1">Uncharacterized protein</fullName>
    </submittedName>
</protein>
<dbReference type="AlphaFoldDB" id="A0AAW2IVH0"/>
<name>A0AAW2IVH0_9LAMI</name>
<organism evidence="1">
    <name type="scientific">Sesamum angustifolium</name>
    <dbReference type="NCBI Taxonomy" id="2727405"/>
    <lineage>
        <taxon>Eukaryota</taxon>
        <taxon>Viridiplantae</taxon>
        <taxon>Streptophyta</taxon>
        <taxon>Embryophyta</taxon>
        <taxon>Tracheophyta</taxon>
        <taxon>Spermatophyta</taxon>
        <taxon>Magnoliopsida</taxon>
        <taxon>eudicotyledons</taxon>
        <taxon>Gunneridae</taxon>
        <taxon>Pentapetalae</taxon>
        <taxon>asterids</taxon>
        <taxon>lamiids</taxon>
        <taxon>Lamiales</taxon>
        <taxon>Pedaliaceae</taxon>
        <taxon>Sesamum</taxon>
    </lineage>
</organism>
<dbReference type="EMBL" id="JACGWK010001596">
    <property type="protein sequence ID" value="KAL0285408.1"/>
    <property type="molecule type" value="Genomic_DNA"/>
</dbReference>
<evidence type="ECO:0000313" key="1">
    <source>
        <dbReference type="EMBL" id="KAL0285408.1"/>
    </source>
</evidence>
<accession>A0AAW2IVH0</accession>
<gene>
    <name evidence="1" type="ORF">Sangu_2779900</name>
</gene>
<proteinExistence type="predicted"/>
<dbReference type="PANTHER" id="PTHR48475:SF2">
    <property type="entry name" value="RIBONUCLEASE H"/>
    <property type="match status" value="1"/>
</dbReference>
<dbReference type="PANTHER" id="PTHR48475">
    <property type="entry name" value="RIBONUCLEASE H"/>
    <property type="match status" value="1"/>
</dbReference>